<name>A0AAV7LL20_PLEWA</name>
<proteinExistence type="predicted"/>
<evidence type="ECO:0000313" key="2">
    <source>
        <dbReference type="EMBL" id="KAJ1092310.1"/>
    </source>
</evidence>
<keyword evidence="3" id="KW-1185">Reference proteome</keyword>
<dbReference type="EMBL" id="JANPWB010000015">
    <property type="protein sequence ID" value="KAJ1092310.1"/>
    <property type="molecule type" value="Genomic_DNA"/>
</dbReference>
<accession>A0AAV7LL20</accession>
<feature type="region of interest" description="Disordered" evidence="1">
    <location>
        <begin position="1"/>
        <end position="60"/>
    </location>
</feature>
<feature type="compositionally biased region" description="Low complexity" evidence="1">
    <location>
        <begin position="22"/>
        <end position="40"/>
    </location>
</feature>
<evidence type="ECO:0000313" key="3">
    <source>
        <dbReference type="Proteomes" id="UP001066276"/>
    </source>
</evidence>
<dbReference type="Proteomes" id="UP001066276">
    <property type="component" value="Chromosome 11"/>
</dbReference>
<protein>
    <submittedName>
        <fullName evidence="2">Uncharacterized protein</fullName>
    </submittedName>
</protein>
<evidence type="ECO:0000256" key="1">
    <source>
        <dbReference type="SAM" id="MobiDB-lite"/>
    </source>
</evidence>
<reference evidence="2" key="1">
    <citation type="journal article" date="2022" name="bioRxiv">
        <title>Sequencing and chromosome-scale assembly of the giantPleurodeles waltlgenome.</title>
        <authorList>
            <person name="Brown T."/>
            <person name="Elewa A."/>
            <person name="Iarovenko S."/>
            <person name="Subramanian E."/>
            <person name="Araus A.J."/>
            <person name="Petzold A."/>
            <person name="Susuki M."/>
            <person name="Suzuki K.-i.T."/>
            <person name="Hayashi T."/>
            <person name="Toyoda A."/>
            <person name="Oliveira C."/>
            <person name="Osipova E."/>
            <person name="Leigh N.D."/>
            <person name="Simon A."/>
            <person name="Yun M.H."/>
        </authorList>
    </citation>
    <scope>NUCLEOTIDE SEQUENCE</scope>
    <source>
        <strain evidence="2">20211129_DDA</strain>
        <tissue evidence="2">Liver</tissue>
    </source>
</reference>
<feature type="compositionally biased region" description="Low complexity" evidence="1">
    <location>
        <begin position="1"/>
        <end position="13"/>
    </location>
</feature>
<sequence>TTASSSSPSGQPSEAARDGLEPSPTTASTATRTTSSSSSPIGQPSEAAADGLEPPPTTAS</sequence>
<feature type="non-terminal residue" evidence="2">
    <location>
        <position position="1"/>
    </location>
</feature>
<feature type="non-terminal residue" evidence="2">
    <location>
        <position position="60"/>
    </location>
</feature>
<comment type="caution">
    <text evidence="2">The sequence shown here is derived from an EMBL/GenBank/DDBJ whole genome shotgun (WGS) entry which is preliminary data.</text>
</comment>
<dbReference type="AlphaFoldDB" id="A0AAV7LL20"/>
<organism evidence="2 3">
    <name type="scientific">Pleurodeles waltl</name>
    <name type="common">Iberian ribbed newt</name>
    <dbReference type="NCBI Taxonomy" id="8319"/>
    <lineage>
        <taxon>Eukaryota</taxon>
        <taxon>Metazoa</taxon>
        <taxon>Chordata</taxon>
        <taxon>Craniata</taxon>
        <taxon>Vertebrata</taxon>
        <taxon>Euteleostomi</taxon>
        <taxon>Amphibia</taxon>
        <taxon>Batrachia</taxon>
        <taxon>Caudata</taxon>
        <taxon>Salamandroidea</taxon>
        <taxon>Salamandridae</taxon>
        <taxon>Pleurodelinae</taxon>
        <taxon>Pleurodeles</taxon>
    </lineage>
</organism>
<gene>
    <name evidence="2" type="ORF">NDU88_005421</name>
</gene>